<name>A0A813R6T6_9BILA</name>
<comment type="caution">
    <text evidence="1">The sequence shown here is derived from an EMBL/GenBank/DDBJ whole genome shotgun (WGS) entry which is preliminary data.</text>
</comment>
<dbReference type="EMBL" id="CAJNOC010000560">
    <property type="protein sequence ID" value="CAF0776758.1"/>
    <property type="molecule type" value="Genomic_DNA"/>
</dbReference>
<evidence type="ECO:0000313" key="2">
    <source>
        <dbReference type="Proteomes" id="UP000663879"/>
    </source>
</evidence>
<organism evidence="1 2">
    <name type="scientific">Brachionus calyciflorus</name>
    <dbReference type="NCBI Taxonomy" id="104777"/>
    <lineage>
        <taxon>Eukaryota</taxon>
        <taxon>Metazoa</taxon>
        <taxon>Spiralia</taxon>
        <taxon>Gnathifera</taxon>
        <taxon>Rotifera</taxon>
        <taxon>Eurotatoria</taxon>
        <taxon>Monogononta</taxon>
        <taxon>Pseudotrocha</taxon>
        <taxon>Ploima</taxon>
        <taxon>Brachionidae</taxon>
        <taxon>Brachionus</taxon>
    </lineage>
</organism>
<proteinExistence type="predicted"/>
<dbReference type="OrthoDB" id="10155308at2759"/>
<accession>A0A813R6T6</accession>
<dbReference type="AlphaFoldDB" id="A0A813R6T6"/>
<keyword evidence="2" id="KW-1185">Reference proteome</keyword>
<gene>
    <name evidence="1" type="ORF">OXX778_LOCUS5242</name>
</gene>
<sequence>MYNNCLNNCSLLLEILKSPLPTTPIILDFSYMNKSKSNPQRNEFYLYPSNVTNHVIHYETERQMSLPVKRKLDSIRESDETQIQNYQMEKRRLINVNNDQNEENILSSSSFSNSVNSNQMSSYTTMTTLTPVNNFDFMHFCFEIPYSIIQPATEFDNFYFPVNQLENYLFD</sequence>
<evidence type="ECO:0000313" key="1">
    <source>
        <dbReference type="EMBL" id="CAF0776758.1"/>
    </source>
</evidence>
<dbReference type="Proteomes" id="UP000663879">
    <property type="component" value="Unassembled WGS sequence"/>
</dbReference>
<protein>
    <submittedName>
        <fullName evidence="1">Uncharacterized protein</fullName>
    </submittedName>
</protein>
<reference evidence="1" key="1">
    <citation type="submission" date="2021-02" db="EMBL/GenBank/DDBJ databases">
        <authorList>
            <person name="Nowell W R."/>
        </authorList>
    </citation>
    <scope>NUCLEOTIDE SEQUENCE</scope>
    <source>
        <strain evidence="1">Ploen Becks lab</strain>
    </source>
</reference>